<feature type="domain" description="SGNH hydrolase-type esterase" evidence="2">
    <location>
        <begin position="36"/>
        <end position="265"/>
    </location>
</feature>
<dbReference type="Pfam" id="PF13472">
    <property type="entry name" value="Lipase_GDSL_2"/>
    <property type="match status" value="1"/>
</dbReference>
<evidence type="ECO:0000313" key="4">
    <source>
        <dbReference type="Proteomes" id="UP000824189"/>
    </source>
</evidence>
<dbReference type="Gene3D" id="3.40.50.1110">
    <property type="entry name" value="SGNH hydrolase"/>
    <property type="match status" value="1"/>
</dbReference>
<evidence type="ECO:0000259" key="2">
    <source>
        <dbReference type="Pfam" id="PF13472"/>
    </source>
</evidence>
<dbReference type="InterPro" id="IPR013830">
    <property type="entry name" value="SGNH_hydro"/>
</dbReference>
<reference evidence="3" key="1">
    <citation type="journal article" date="2021" name="PeerJ">
        <title>Extensive microbial diversity within the chicken gut microbiome revealed by metagenomics and culture.</title>
        <authorList>
            <person name="Gilroy R."/>
            <person name="Ravi A."/>
            <person name="Getino M."/>
            <person name="Pursley I."/>
            <person name="Horton D.L."/>
            <person name="Alikhan N.F."/>
            <person name="Baker D."/>
            <person name="Gharbi K."/>
            <person name="Hall N."/>
            <person name="Watson M."/>
            <person name="Adriaenssens E.M."/>
            <person name="Foster-Nyarko E."/>
            <person name="Jarju S."/>
            <person name="Secka A."/>
            <person name="Antonio M."/>
            <person name="Oren A."/>
            <person name="Chaudhuri R.R."/>
            <person name="La Ragione R."/>
            <person name="Hildebrand F."/>
            <person name="Pallen M.J."/>
        </authorList>
    </citation>
    <scope>NUCLEOTIDE SEQUENCE</scope>
    <source>
        <strain evidence="3">4376</strain>
    </source>
</reference>
<feature type="chain" id="PRO_5039499162" description="SGNH hydrolase-type esterase domain-containing protein" evidence="1">
    <location>
        <begin position="29"/>
        <end position="276"/>
    </location>
</feature>
<gene>
    <name evidence="3" type="ORF">H9867_09520</name>
</gene>
<evidence type="ECO:0000256" key="1">
    <source>
        <dbReference type="SAM" id="SignalP"/>
    </source>
</evidence>
<comment type="caution">
    <text evidence="3">The sequence shown here is derived from an EMBL/GenBank/DDBJ whole genome shotgun (WGS) entry which is preliminary data.</text>
</comment>
<reference evidence="3" key="2">
    <citation type="submission" date="2021-04" db="EMBL/GenBank/DDBJ databases">
        <authorList>
            <person name="Gilroy R."/>
        </authorList>
    </citation>
    <scope>NUCLEOTIDE SEQUENCE</scope>
    <source>
        <strain evidence="3">4376</strain>
    </source>
</reference>
<dbReference type="Proteomes" id="UP000824189">
    <property type="component" value="Unassembled WGS sequence"/>
</dbReference>
<name>A0A9D1RY63_9CORY</name>
<evidence type="ECO:0000313" key="3">
    <source>
        <dbReference type="EMBL" id="HIW96696.1"/>
    </source>
</evidence>
<proteinExistence type="predicted"/>
<organism evidence="3 4">
    <name type="scientific">Candidatus Corynebacterium gallistercoris</name>
    <dbReference type="NCBI Taxonomy" id="2838530"/>
    <lineage>
        <taxon>Bacteria</taxon>
        <taxon>Bacillati</taxon>
        <taxon>Actinomycetota</taxon>
        <taxon>Actinomycetes</taxon>
        <taxon>Mycobacteriales</taxon>
        <taxon>Corynebacteriaceae</taxon>
        <taxon>Corynebacterium</taxon>
    </lineage>
</organism>
<sequence length="276" mass="28901">MLKKLARTLVAAAATTAAVVTMAPAAQAAPGNSVVLGDSLAANPTIVDYVAGKFSMAIPGARVNPLGCGTDYRLSGSIGAANGTEVADYTCAGASYRTGGIHMIDQVRRAHRDGALDAGTREVVLFSGANDTYPYMINDRMPVPQIREQLKVAIRDAVNEARRLAPNAKIKVVGYPTISNPDGRVCLLNVIPGQPTVDVLFNIREVEDALQWAAVDAAAETGAQFVDLKPLSAGHGMCSNDRWIAGVIDTTSGPRNLILHMTDAGLNAVGEHIGRA</sequence>
<feature type="signal peptide" evidence="1">
    <location>
        <begin position="1"/>
        <end position="28"/>
    </location>
</feature>
<dbReference type="SUPFAM" id="SSF52266">
    <property type="entry name" value="SGNH hydrolase"/>
    <property type="match status" value="1"/>
</dbReference>
<dbReference type="InterPro" id="IPR036514">
    <property type="entry name" value="SGNH_hydro_sf"/>
</dbReference>
<accession>A0A9D1RY63</accession>
<protein>
    <recommendedName>
        <fullName evidence="2">SGNH hydrolase-type esterase domain-containing protein</fullName>
    </recommendedName>
</protein>
<dbReference type="EMBL" id="DXFZ01000111">
    <property type="protein sequence ID" value="HIW96696.1"/>
    <property type="molecule type" value="Genomic_DNA"/>
</dbReference>
<keyword evidence="1" id="KW-0732">Signal</keyword>
<dbReference type="AlphaFoldDB" id="A0A9D1RY63"/>